<proteinExistence type="predicted"/>
<evidence type="ECO:0000313" key="1">
    <source>
        <dbReference type="EMBL" id="GIY70016.1"/>
    </source>
</evidence>
<evidence type="ECO:0000313" key="2">
    <source>
        <dbReference type="Proteomes" id="UP001054837"/>
    </source>
</evidence>
<organism evidence="1 2">
    <name type="scientific">Caerostris darwini</name>
    <dbReference type="NCBI Taxonomy" id="1538125"/>
    <lineage>
        <taxon>Eukaryota</taxon>
        <taxon>Metazoa</taxon>
        <taxon>Ecdysozoa</taxon>
        <taxon>Arthropoda</taxon>
        <taxon>Chelicerata</taxon>
        <taxon>Arachnida</taxon>
        <taxon>Araneae</taxon>
        <taxon>Araneomorphae</taxon>
        <taxon>Entelegynae</taxon>
        <taxon>Araneoidea</taxon>
        <taxon>Araneidae</taxon>
        <taxon>Caerostris</taxon>
    </lineage>
</organism>
<accession>A0AAV4VIP1</accession>
<sequence length="95" mass="10463">MGQPYQFSSSLTKLIGSTCRSNVDLPTNLLIRFRRTTAHNYLQAHVHRIGLASDGIYPLCRIANMDGDHLPNCTELIDVPDDINCMLLGGLASYG</sequence>
<reference evidence="1 2" key="1">
    <citation type="submission" date="2021-06" db="EMBL/GenBank/DDBJ databases">
        <title>Caerostris darwini draft genome.</title>
        <authorList>
            <person name="Kono N."/>
            <person name="Arakawa K."/>
        </authorList>
    </citation>
    <scope>NUCLEOTIDE SEQUENCE [LARGE SCALE GENOMIC DNA]</scope>
</reference>
<dbReference type="Proteomes" id="UP001054837">
    <property type="component" value="Unassembled WGS sequence"/>
</dbReference>
<dbReference type="EMBL" id="BPLQ01013129">
    <property type="protein sequence ID" value="GIY70016.1"/>
    <property type="molecule type" value="Genomic_DNA"/>
</dbReference>
<comment type="caution">
    <text evidence="1">The sequence shown here is derived from an EMBL/GenBank/DDBJ whole genome shotgun (WGS) entry which is preliminary data.</text>
</comment>
<protein>
    <submittedName>
        <fullName evidence="1">Uncharacterized protein</fullName>
    </submittedName>
</protein>
<name>A0AAV4VIP1_9ARAC</name>
<keyword evidence="2" id="KW-1185">Reference proteome</keyword>
<dbReference type="AlphaFoldDB" id="A0AAV4VIP1"/>
<gene>
    <name evidence="1" type="ORF">CDAR_536691</name>
</gene>